<protein>
    <submittedName>
        <fullName evidence="1">Uncharacterized protein</fullName>
    </submittedName>
</protein>
<gene>
    <name evidence="1" type="ORF">BC936DRAFT_147712</name>
</gene>
<dbReference type="AlphaFoldDB" id="A0A433DL08"/>
<name>A0A433DL08_9FUNG</name>
<dbReference type="Proteomes" id="UP000268093">
    <property type="component" value="Unassembled WGS sequence"/>
</dbReference>
<keyword evidence="2" id="KW-1185">Reference proteome</keyword>
<reference evidence="1 2" key="1">
    <citation type="journal article" date="2018" name="New Phytol.">
        <title>Phylogenomics of Endogonaceae and evolution of mycorrhizas within Mucoromycota.</title>
        <authorList>
            <person name="Chang Y."/>
            <person name="Desiro A."/>
            <person name="Na H."/>
            <person name="Sandor L."/>
            <person name="Lipzen A."/>
            <person name="Clum A."/>
            <person name="Barry K."/>
            <person name="Grigoriev I.V."/>
            <person name="Martin F.M."/>
            <person name="Stajich J.E."/>
            <person name="Smith M.E."/>
            <person name="Bonito G."/>
            <person name="Spatafora J.W."/>
        </authorList>
    </citation>
    <scope>NUCLEOTIDE SEQUENCE [LARGE SCALE GENOMIC DNA]</scope>
    <source>
        <strain evidence="1 2">GMNB39</strain>
    </source>
</reference>
<evidence type="ECO:0000313" key="2">
    <source>
        <dbReference type="Proteomes" id="UP000268093"/>
    </source>
</evidence>
<evidence type="ECO:0000313" key="1">
    <source>
        <dbReference type="EMBL" id="RUP51519.1"/>
    </source>
</evidence>
<comment type="caution">
    <text evidence="1">The sequence shown here is derived from an EMBL/GenBank/DDBJ whole genome shotgun (WGS) entry which is preliminary data.</text>
</comment>
<sequence length="100" mass="11356">MKGSHREEIMKNGDDGCFEVNDNNIADVYSQQIFKPNSILTITGNLQQLEFPGQFITGEIISGSFYLNVKLINNSIDFVDDLPERVFVGVVENKRMRRSV</sequence>
<accession>A0A433DL08</accession>
<organism evidence="1 2">
    <name type="scientific">Jimgerdemannia flammicorona</name>
    <dbReference type="NCBI Taxonomy" id="994334"/>
    <lineage>
        <taxon>Eukaryota</taxon>
        <taxon>Fungi</taxon>
        <taxon>Fungi incertae sedis</taxon>
        <taxon>Mucoromycota</taxon>
        <taxon>Mucoromycotina</taxon>
        <taxon>Endogonomycetes</taxon>
        <taxon>Endogonales</taxon>
        <taxon>Endogonaceae</taxon>
        <taxon>Jimgerdemannia</taxon>
    </lineage>
</organism>
<dbReference type="EMBL" id="RBNI01000675">
    <property type="protein sequence ID" value="RUP51519.1"/>
    <property type="molecule type" value="Genomic_DNA"/>
</dbReference>
<proteinExistence type="predicted"/>